<protein>
    <submittedName>
        <fullName evidence="1">Uncharacterized protein</fullName>
    </submittedName>
</protein>
<evidence type="ECO:0000313" key="1">
    <source>
        <dbReference type="EMBL" id="MED6255120.1"/>
    </source>
</evidence>
<keyword evidence="2" id="KW-1185">Reference proteome</keyword>
<proteinExistence type="predicted"/>
<dbReference type="Proteomes" id="UP001345963">
    <property type="component" value="Unassembled WGS sequence"/>
</dbReference>
<name>A0ABU7BZT4_9TELE</name>
<dbReference type="EMBL" id="JAHUTI010070384">
    <property type="protein sequence ID" value="MED6255120.1"/>
    <property type="molecule type" value="Genomic_DNA"/>
</dbReference>
<organism evidence="1 2">
    <name type="scientific">Ataeniobius toweri</name>
    <dbReference type="NCBI Taxonomy" id="208326"/>
    <lineage>
        <taxon>Eukaryota</taxon>
        <taxon>Metazoa</taxon>
        <taxon>Chordata</taxon>
        <taxon>Craniata</taxon>
        <taxon>Vertebrata</taxon>
        <taxon>Euteleostomi</taxon>
        <taxon>Actinopterygii</taxon>
        <taxon>Neopterygii</taxon>
        <taxon>Teleostei</taxon>
        <taxon>Neoteleostei</taxon>
        <taxon>Acanthomorphata</taxon>
        <taxon>Ovalentaria</taxon>
        <taxon>Atherinomorphae</taxon>
        <taxon>Cyprinodontiformes</taxon>
        <taxon>Goodeidae</taxon>
        <taxon>Ataeniobius</taxon>
    </lineage>
</organism>
<sequence length="69" mass="7470">MLTDNSCSHLSGLAVSYLLRLCNVANGVTVFKGPLSDVPEDFCQSHVCKSVCMFVHILVCCCLSNHVLP</sequence>
<accession>A0ABU7BZT4</accession>
<gene>
    <name evidence="1" type="ORF">ATANTOWER_004966</name>
</gene>
<reference evidence="1 2" key="1">
    <citation type="submission" date="2021-07" db="EMBL/GenBank/DDBJ databases">
        <authorList>
            <person name="Palmer J.M."/>
        </authorList>
    </citation>
    <scope>NUCLEOTIDE SEQUENCE [LARGE SCALE GENOMIC DNA]</scope>
    <source>
        <strain evidence="1 2">AT_MEX2019</strain>
        <tissue evidence="1">Muscle</tissue>
    </source>
</reference>
<evidence type="ECO:0000313" key="2">
    <source>
        <dbReference type="Proteomes" id="UP001345963"/>
    </source>
</evidence>
<comment type="caution">
    <text evidence="1">The sequence shown here is derived from an EMBL/GenBank/DDBJ whole genome shotgun (WGS) entry which is preliminary data.</text>
</comment>